<evidence type="ECO:0000313" key="2">
    <source>
        <dbReference type="Proteomes" id="UP000025227"/>
    </source>
</evidence>
<protein>
    <submittedName>
        <fullName evidence="3">Uncharacterized protein</fullName>
    </submittedName>
</protein>
<keyword evidence="1" id="KW-0472">Membrane</keyword>
<keyword evidence="2" id="KW-1185">Reference proteome</keyword>
<evidence type="ECO:0000313" key="3">
    <source>
        <dbReference type="WBParaSite" id="HCON_00035410-00001"/>
    </source>
</evidence>
<dbReference type="OrthoDB" id="5866995at2759"/>
<dbReference type="OMA" id="MRVEHEE"/>
<keyword evidence="1" id="KW-0812">Transmembrane</keyword>
<dbReference type="Proteomes" id="UP000025227">
    <property type="component" value="Unplaced"/>
</dbReference>
<keyword evidence="1" id="KW-1133">Transmembrane helix</keyword>
<name>A0A7I4Y293_HAECO</name>
<organism evidence="2 3">
    <name type="scientific">Haemonchus contortus</name>
    <name type="common">Barber pole worm</name>
    <dbReference type="NCBI Taxonomy" id="6289"/>
    <lineage>
        <taxon>Eukaryota</taxon>
        <taxon>Metazoa</taxon>
        <taxon>Ecdysozoa</taxon>
        <taxon>Nematoda</taxon>
        <taxon>Chromadorea</taxon>
        <taxon>Rhabditida</taxon>
        <taxon>Rhabditina</taxon>
        <taxon>Rhabditomorpha</taxon>
        <taxon>Strongyloidea</taxon>
        <taxon>Trichostrongylidae</taxon>
        <taxon>Haemonchus</taxon>
    </lineage>
</organism>
<dbReference type="AlphaFoldDB" id="A0A7I4Y293"/>
<evidence type="ECO:0000256" key="1">
    <source>
        <dbReference type="SAM" id="Phobius"/>
    </source>
</evidence>
<proteinExistence type="predicted"/>
<sequence>MKDHPLNSSAYVFPLSVTEKRNYMADLNASCCQQLLSVARIVNNRLWTEYKKSEQNLAGADIYTSVILGLFASIIILLMVRSIKSKESLDEQVVTLLSSMQMRVEHEETLRHRKSMREAKKRAQNLLADIKANSLAKLAAKRARSTSYFSLRSRGQSVASATSHNMNVPAKAPLRTRSYNGVLPSIVVQDELVPSCTPISTRSASRQSSVFSDIQSVFSIDHDTVFQFYDNCANPF</sequence>
<feature type="transmembrane region" description="Helical" evidence="1">
    <location>
        <begin position="62"/>
        <end position="80"/>
    </location>
</feature>
<accession>A0A7I4Y293</accession>
<dbReference type="WBParaSite" id="HCON_00035410-00001">
    <property type="protein sequence ID" value="HCON_00035410-00001"/>
    <property type="gene ID" value="HCON_00035410"/>
</dbReference>
<reference evidence="3" key="1">
    <citation type="submission" date="2020-12" db="UniProtKB">
        <authorList>
            <consortium name="WormBaseParasite"/>
        </authorList>
    </citation>
    <scope>IDENTIFICATION</scope>
    <source>
        <strain evidence="3">MHco3</strain>
    </source>
</reference>